<keyword evidence="1" id="KW-0175">Coiled coil</keyword>
<gene>
    <name evidence="2" type="ORF">Tco_1070732</name>
</gene>
<dbReference type="Proteomes" id="UP001151760">
    <property type="component" value="Unassembled WGS sequence"/>
</dbReference>
<reference evidence="2" key="1">
    <citation type="journal article" date="2022" name="Int. J. Mol. Sci.">
        <title>Draft Genome of Tanacetum Coccineum: Genomic Comparison of Closely Related Tanacetum-Family Plants.</title>
        <authorList>
            <person name="Yamashiro T."/>
            <person name="Shiraishi A."/>
            <person name="Nakayama K."/>
            <person name="Satake H."/>
        </authorList>
    </citation>
    <scope>NUCLEOTIDE SEQUENCE</scope>
</reference>
<keyword evidence="3" id="KW-1185">Reference proteome</keyword>
<organism evidence="2 3">
    <name type="scientific">Tanacetum coccineum</name>
    <dbReference type="NCBI Taxonomy" id="301880"/>
    <lineage>
        <taxon>Eukaryota</taxon>
        <taxon>Viridiplantae</taxon>
        <taxon>Streptophyta</taxon>
        <taxon>Embryophyta</taxon>
        <taxon>Tracheophyta</taxon>
        <taxon>Spermatophyta</taxon>
        <taxon>Magnoliopsida</taxon>
        <taxon>eudicotyledons</taxon>
        <taxon>Gunneridae</taxon>
        <taxon>Pentapetalae</taxon>
        <taxon>asterids</taxon>
        <taxon>campanulids</taxon>
        <taxon>Asterales</taxon>
        <taxon>Asteraceae</taxon>
        <taxon>Asteroideae</taxon>
        <taxon>Anthemideae</taxon>
        <taxon>Anthemidinae</taxon>
        <taxon>Tanacetum</taxon>
    </lineage>
</organism>
<comment type="caution">
    <text evidence="2">The sequence shown here is derived from an EMBL/GenBank/DDBJ whole genome shotgun (WGS) entry which is preliminary data.</text>
</comment>
<protein>
    <submittedName>
        <fullName evidence="2">Uncharacterized protein</fullName>
    </submittedName>
</protein>
<evidence type="ECO:0000256" key="1">
    <source>
        <dbReference type="SAM" id="Coils"/>
    </source>
</evidence>
<name>A0ABQ5HMA4_9ASTR</name>
<feature type="coiled-coil region" evidence="1">
    <location>
        <begin position="126"/>
        <end position="153"/>
    </location>
</feature>
<evidence type="ECO:0000313" key="2">
    <source>
        <dbReference type="EMBL" id="GJT89015.1"/>
    </source>
</evidence>
<evidence type="ECO:0000313" key="3">
    <source>
        <dbReference type="Proteomes" id="UP001151760"/>
    </source>
</evidence>
<sequence length="185" mass="20296">MDEDQAGPDPGISCVALAGLDPKPTHDEFMADLYPKDAYAIGDQSINDKSTNDEPGKLNMEAEVVSMVTVLIYQASSSVLPLSTPVFDLLPPKPASSTTQTPIFTATTMTITTPLLPPLQQQSITESKLAERVAALEKKLFDLEQTNKNLDNTTQNIRSRVYTLELRDLPHKINEAVRENVKEAI</sequence>
<proteinExistence type="predicted"/>
<dbReference type="EMBL" id="BQNB010019784">
    <property type="protein sequence ID" value="GJT89015.1"/>
    <property type="molecule type" value="Genomic_DNA"/>
</dbReference>
<reference evidence="2" key="2">
    <citation type="submission" date="2022-01" db="EMBL/GenBank/DDBJ databases">
        <authorList>
            <person name="Yamashiro T."/>
            <person name="Shiraishi A."/>
            <person name="Satake H."/>
            <person name="Nakayama K."/>
        </authorList>
    </citation>
    <scope>NUCLEOTIDE SEQUENCE</scope>
</reference>
<accession>A0ABQ5HMA4</accession>